<dbReference type="Pfam" id="PF00890">
    <property type="entry name" value="FAD_binding_2"/>
    <property type="match status" value="1"/>
</dbReference>
<dbReference type="RefSeq" id="WP_209286059.1">
    <property type="nucleotide sequence ID" value="NZ_JACVEW010000002.1"/>
</dbReference>
<keyword evidence="2" id="KW-0285">Flavoprotein</keyword>
<dbReference type="InterPro" id="IPR027477">
    <property type="entry name" value="Succ_DH/fumarate_Rdtase_cat_sf"/>
</dbReference>
<reference evidence="6 7" key="1">
    <citation type="submission" date="2020-09" db="EMBL/GenBank/DDBJ databases">
        <authorList>
            <person name="Tanuku N.R.S."/>
        </authorList>
    </citation>
    <scope>NUCLEOTIDE SEQUENCE [LARGE SCALE GENOMIC DNA]</scope>
    <source>
        <strain evidence="6 7">AK62</strain>
    </source>
</reference>
<dbReference type="PANTHER" id="PTHR43400:SF10">
    <property type="entry name" value="3-OXOSTEROID 1-DEHYDROGENASE"/>
    <property type="match status" value="1"/>
</dbReference>
<evidence type="ECO:0000256" key="3">
    <source>
        <dbReference type="ARBA" id="ARBA00022827"/>
    </source>
</evidence>
<proteinExistence type="predicted"/>
<keyword evidence="3" id="KW-0274">FAD</keyword>
<evidence type="ECO:0000256" key="2">
    <source>
        <dbReference type="ARBA" id="ARBA00022630"/>
    </source>
</evidence>
<dbReference type="InterPro" id="IPR036188">
    <property type="entry name" value="FAD/NAD-bd_sf"/>
</dbReference>
<comment type="cofactor">
    <cofactor evidence="1">
        <name>FAD</name>
        <dbReference type="ChEBI" id="CHEBI:57692"/>
    </cofactor>
</comment>
<dbReference type="InterPro" id="IPR003953">
    <property type="entry name" value="FAD-dep_OxRdtase_2_FAD-bd"/>
</dbReference>
<sequence length="576" mass="62981">MTSQATVTDTYDVVVVGSGAGAMSAAIFAADQGMSVLIVEKGAKYGGTSALSGGGIWVPNNHFFKARGGDDSYEKAWTYLKASVGDEVDEARLKAYLDNAPKMIKYLQDNTRLNYTVAEKYPDYYQHLPGAAVGGRTLDPELFDTTALGDEVDNLMPASPTTLLMGKIAWTARHAHKAMARERGWRLLLIWLMLRYKLDFKQRRKTKRDRRAALGNALIASLRASLMDRNVPLWLNTDFRELIETDGRISGVIVEREGKEQLIQVRKGVILGSGGFEQNQALRDKYLPKPTRVEWSATPPGQNTGAALEAGQAIGAATSLLDWGWWAPTISVPKENKARGVFAERAFPGAIVVNGEGKRFVNEAVGYLEFVDEMYKDNAKTNGKTIPAWVVFDSKFRFNYAMGPLMPSQVMPDSRLPKAWHKTVYWKADTLEGLASEIGVDGAGLKQTVERVNRFAASGNDEDFQRGGNPFDRYYGDSNVKPNPCMAPIQKGPFYAMRMDAGDIGSKGGLLTNEKGCVVREDGSEIKGLYAIGNCSASVMGKTYPGAGATLGPAMTFGYIAVNDLARQSETQEVTP</sequence>
<dbReference type="SUPFAM" id="SSF51905">
    <property type="entry name" value="FAD/NAD(P)-binding domain"/>
    <property type="match status" value="1"/>
</dbReference>
<name>A0ABS3Z865_9GAMM</name>
<dbReference type="Proteomes" id="UP000810171">
    <property type="component" value="Unassembled WGS sequence"/>
</dbReference>
<keyword evidence="4" id="KW-0560">Oxidoreductase</keyword>
<protein>
    <submittedName>
        <fullName evidence="6">FAD-binding protein</fullName>
    </submittedName>
</protein>
<evidence type="ECO:0000313" key="6">
    <source>
        <dbReference type="EMBL" id="MBP0047443.1"/>
    </source>
</evidence>
<evidence type="ECO:0000259" key="5">
    <source>
        <dbReference type="Pfam" id="PF00890"/>
    </source>
</evidence>
<evidence type="ECO:0000256" key="4">
    <source>
        <dbReference type="ARBA" id="ARBA00023002"/>
    </source>
</evidence>
<keyword evidence="7" id="KW-1185">Reference proteome</keyword>
<gene>
    <name evidence="6" type="ORF">H9C73_01740</name>
</gene>
<accession>A0ABS3Z865</accession>
<dbReference type="PRINTS" id="PR00411">
    <property type="entry name" value="PNDRDTASEI"/>
</dbReference>
<dbReference type="SUPFAM" id="SSF56425">
    <property type="entry name" value="Succinate dehydrogenase/fumarate reductase flavoprotein, catalytic domain"/>
    <property type="match status" value="1"/>
</dbReference>
<evidence type="ECO:0000313" key="7">
    <source>
        <dbReference type="Proteomes" id="UP000810171"/>
    </source>
</evidence>
<dbReference type="InterPro" id="IPR050315">
    <property type="entry name" value="FAD-oxidoreductase_2"/>
</dbReference>
<dbReference type="EMBL" id="JACVEW010000002">
    <property type="protein sequence ID" value="MBP0047443.1"/>
    <property type="molecule type" value="Genomic_DNA"/>
</dbReference>
<comment type="caution">
    <text evidence="6">The sequence shown here is derived from an EMBL/GenBank/DDBJ whole genome shotgun (WGS) entry which is preliminary data.</text>
</comment>
<dbReference type="Gene3D" id="3.50.50.60">
    <property type="entry name" value="FAD/NAD(P)-binding domain"/>
    <property type="match status" value="2"/>
</dbReference>
<feature type="domain" description="FAD-dependent oxidoreductase 2 FAD-binding" evidence="5">
    <location>
        <begin position="12"/>
        <end position="551"/>
    </location>
</feature>
<evidence type="ECO:0000256" key="1">
    <source>
        <dbReference type="ARBA" id="ARBA00001974"/>
    </source>
</evidence>
<organism evidence="6 7">
    <name type="scientific">Marinobacterium alkalitolerans</name>
    <dbReference type="NCBI Taxonomy" id="1542925"/>
    <lineage>
        <taxon>Bacteria</taxon>
        <taxon>Pseudomonadati</taxon>
        <taxon>Pseudomonadota</taxon>
        <taxon>Gammaproteobacteria</taxon>
        <taxon>Oceanospirillales</taxon>
        <taxon>Oceanospirillaceae</taxon>
        <taxon>Marinobacterium</taxon>
    </lineage>
</organism>
<dbReference type="PANTHER" id="PTHR43400">
    <property type="entry name" value="FUMARATE REDUCTASE"/>
    <property type="match status" value="1"/>
</dbReference>